<evidence type="ECO:0000313" key="1">
    <source>
        <dbReference type="EMBL" id="VDN44418.1"/>
    </source>
</evidence>
<gene>
    <name evidence="1" type="ORF">GPUH_LOCUS25610</name>
</gene>
<dbReference type="WBParaSite" id="GPUH_0002564101-mRNA-1">
    <property type="protein sequence ID" value="GPUH_0002564101-mRNA-1"/>
    <property type="gene ID" value="GPUH_0002564101"/>
</dbReference>
<keyword evidence="2" id="KW-1185">Reference proteome</keyword>
<name>A0A183EXC0_9BILA</name>
<sequence length="67" mass="7749">MKSSVLRSSQIVTVEARIFCSIKMPVIYTYKIYRMVTMDAFAAHERRVLHAASRRNRAGEIDGKEMK</sequence>
<dbReference type="AlphaFoldDB" id="A0A183EXC0"/>
<reference evidence="1 2" key="2">
    <citation type="submission" date="2018-11" db="EMBL/GenBank/DDBJ databases">
        <authorList>
            <consortium name="Pathogen Informatics"/>
        </authorList>
    </citation>
    <scope>NUCLEOTIDE SEQUENCE [LARGE SCALE GENOMIC DNA]</scope>
</reference>
<proteinExistence type="predicted"/>
<accession>A0A183EXC0</accession>
<evidence type="ECO:0000313" key="3">
    <source>
        <dbReference type="WBParaSite" id="GPUH_0002564101-mRNA-1"/>
    </source>
</evidence>
<organism evidence="3">
    <name type="scientific">Gongylonema pulchrum</name>
    <dbReference type="NCBI Taxonomy" id="637853"/>
    <lineage>
        <taxon>Eukaryota</taxon>
        <taxon>Metazoa</taxon>
        <taxon>Ecdysozoa</taxon>
        <taxon>Nematoda</taxon>
        <taxon>Chromadorea</taxon>
        <taxon>Rhabditida</taxon>
        <taxon>Spirurina</taxon>
        <taxon>Spiruromorpha</taxon>
        <taxon>Spiruroidea</taxon>
        <taxon>Gongylonematidae</taxon>
        <taxon>Gongylonema</taxon>
    </lineage>
</organism>
<evidence type="ECO:0000313" key="2">
    <source>
        <dbReference type="Proteomes" id="UP000271098"/>
    </source>
</evidence>
<protein>
    <submittedName>
        <fullName evidence="1 3">Uncharacterized protein</fullName>
    </submittedName>
</protein>
<dbReference type="Proteomes" id="UP000271098">
    <property type="component" value="Unassembled WGS sequence"/>
</dbReference>
<dbReference type="EMBL" id="UYRT01105948">
    <property type="protein sequence ID" value="VDN44418.1"/>
    <property type="molecule type" value="Genomic_DNA"/>
</dbReference>
<reference evidence="3" key="1">
    <citation type="submission" date="2016-06" db="UniProtKB">
        <authorList>
            <consortium name="WormBaseParasite"/>
        </authorList>
    </citation>
    <scope>IDENTIFICATION</scope>
</reference>